<dbReference type="EMBL" id="BOPG01000058">
    <property type="protein sequence ID" value="GIJ60644.1"/>
    <property type="molecule type" value="Genomic_DNA"/>
</dbReference>
<dbReference type="AlphaFoldDB" id="A0A8J3ZAZ4"/>
<accession>A0A8J3ZAZ4</accession>
<reference evidence="2" key="1">
    <citation type="submission" date="2021-01" db="EMBL/GenBank/DDBJ databases">
        <title>Whole genome shotgun sequence of Virgisporangium aurantiacum NBRC 16421.</title>
        <authorList>
            <person name="Komaki H."/>
            <person name="Tamura T."/>
        </authorList>
    </citation>
    <scope>NUCLEOTIDE SEQUENCE</scope>
    <source>
        <strain evidence="2">NBRC 16421</strain>
    </source>
</reference>
<organism evidence="2 3">
    <name type="scientific">Virgisporangium aurantiacum</name>
    <dbReference type="NCBI Taxonomy" id="175570"/>
    <lineage>
        <taxon>Bacteria</taxon>
        <taxon>Bacillati</taxon>
        <taxon>Actinomycetota</taxon>
        <taxon>Actinomycetes</taxon>
        <taxon>Micromonosporales</taxon>
        <taxon>Micromonosporaceae</taxon>
        <taxon>Virgisporangium</taxon>
    </lineage>
</organism>
<feature type="domain" description="NodB homology" evidence="1">
    <location>
        <begin position="99"/>
        <end position="278"/>
    </location>
</feature>
<dbReference type="InterPro" id="IPR002509">
    <property type="entry name" value="NODB_dom"/>
</dbReference>
<dbReference type="Gene3D" id="3.20.20.370">
    <property type="entry name" value="Glycoside hydrolase/deacetylase"/>
    <property type="match status" value="1"/>
</dbReference>
<dbReference type="PANTHER" id="PTHR10587">
    <property type="entry name" value="GLYCOSYL TRANSFERASE-RELATED"/>
    <property type="match status" value="1"/>
</dbReference>
<evidence type="ECO:0000313" key="2">
    <source>
        <dbReference type="EMBL" id="GIJ60644.1"/>
    </source>
</evidence>
<dbReference type="SUPFAM" id="SSF88713">
    <property type="entry name" value="Glycoside hydrolase/deacetylase"/>
    <property type="match status" value="1"/>
</dbReference>
<keyword evidence="3" id="KW-1185">Reference proteome</keyword>
<dbReference type="InterPro" id="IPR011330">
    <property type="entry name" value="Glyco_hydro/deAcase_b/a-brl"/>
</dbReference>
<dbReference type="PANTHER" id="PTHR10587:SF134">
    <property type="entry name" value="SECRETED PROTEIN"/>
    <property type="match status" value="1"/>
</dbReference>
<comment type="caution">
    <text evidence="2">The sequence shown here is derived from an EMBL/GenBank/DDBJ whole genome shotgun (WGS) entry which is preliminary data.</text>
</comment>
<dbReference type="Proteomes" id="UP000612585">
    <property type="component" value="Unassembled WGS sequence"/>
</dbReference>
<dbReference type="GO" id="GO:0016810">
    <property type="term" value="F:hydrolase activity, acting on carbon-nitrogen (but not peptide) bonds"/>
    <property type="evidence" value="ECO:0007669"/>
    <property type="project" value="InterPro"/>
</dbReference>
<dbReference type="InterPro" id="IPR050248">
    <property type="entry name" value="Polysacc_deacetylase_ArnD"/>
</dbReference>
<evidence type="ECO:0000313" key="3">
    <source>
        <dbReference type="Proteomes" id="UP000612585"/>
    </source>
</evidence>
<name>A0A8J3ZAZ4_9ACTN</name>
<gene>
    <name evidence="2" type="ORF">Vau01_081600</name>
</gene>
<evidence type="ECO:0000259" key="1">
    <source>
        <dbReference type="PROSITE" id="PS51677"/>
    </source>
</evidence>
<dbReference type="CDD" id="cd10917">
    <property type="entry name" value="CE4_NodB_like_6s_7s"/>
    <property type="match status" value="1"/>
</dbReference>
<dbReference type="GO" id="GO:0005975">
    <property type="term" value="P:carbohydrate metabolic process"/>
    <property type="evidence" value="ECO:0007669"/>
    <property type="project" value="InterPro"/>
</dbReference>
<dbReference type="RefSeq" id="WP_204005166.1">
    <property type="nucleotide sequence ID" value="NZ_BOPG01000058.1"/>
</dbReference>
<sequence length="278" mass="30211">MENRTLARVTGGLLAVVLLASIGPADRSLDRVLGRLGGQPPAVAVRPTDPFADPPRNPGLPAEIMSRVPAFEPRPQAVPVTLPQGPKAAWFDRIPTDQPVAFITIDDGWTKLPEAVALVRAARVPVTLFLTMDAIHDNPAYFNAFRDAGVAIEAHTVSHPHLRGKPYAAQQREVCGSADRLGALYGRRPTLFRAPFGEHDATTLKVMHDCGLHAALFWKQTVNEGIVRYQQGSTVQRGDIILMHFRPRFVDDFIAALQAIKAAGLTPALLEDYLPATA</sequence>
<proteinExistence type="predicted"/>
<protein>
    <recommendedName>
        <fullName evidence="1">NodB homology domain-containing protein</fullName>
    </recommendedName>
</protein>
<dbReference type="Pfam" id="PF01522">
    <property type="entry name" value="Polysacc_deac_1"/>
    <property type="match status" value="1"/>
</dbReference>
<dbReference type="PROSITE" id="PS51677">
    <property type="entry name" value="NODB"/>
    <property type="match status" value="1"/>
</dbReference>